<comment type="caution">
    <text evidence="1">The sequence shown here is derived from an EMBL/GenBank/DDBJ whole genome shotgun (WGS) entry which is preliminary data.</text>
</comment>
<dbReference type="Proteomes" id="UP001055811">
    <property type="component" value="Linkage Group LG05"/>
</dbReference>
<evidence type="ECO:0000313" key="2">
    <source>
        <dbReference type="Proteomes" id="UP001055811"/>
    </source>
</evidence>
<keyword evidence="2" id="KW-1185">Reference proteome</keyword>
<accession>A0ACB9CUK5</accession>
<sequence>MAKKYDTRSIKGLSKSSCQVQRNSDPVKTEEPELAPVTFRRQTRSMSLRSLPAPKIGDPDTFMQTETDEPHGTVQLWRGNDVGREVKALLEAIDHRYPNTFQGVNIRANTLWSTILKELHLVIKGFMETTVDAVVEEQITTLRENLEEYERLGFDLSWAHKRVDVVDMLMFGNEPLQKELIAIEEMLKPLNENVGRRWKELMEAHDMWKKAQCDYDNAKDARDKKAEEMTQKFGAEYDSIMKGRLGFGILPGY</sequence>
<dbReference type="EMBL" id="CM042013">
    <property type="protein sequence ID" value="KAI3737906.1"/>
    <property type="molecule type" value="Genomic_DNA"/>
</dbReference>
<name>A0ACB9CUK5_CICIN</name>
<reference evidence="1 2" key="2">
    <citation type="journal article" date="2022" name="Mol. Ecol. Resour.">
        <title>The genomes of chicory, endive, great burdock and yacon provide insights into Asteraceae paleo-polyploidization history and plant inulin production.</title>
        <authorList>
            <person name="Fan W."/>
            <person name="Wang S."/>
            <person name="Wang H."/>
            <person name="Wang A."/>
            <person name="Jiang F."/>
            <person name="Liu H."/>
            <person name="Zhao H."/>
            <person name="Xu D."/>
            <person name="Zhang Y."/>
        </authorList>
    </citation>
    <scope>NUCLEOTIDE SEQUENCE [LARGE SCALE GENOMIC DNA]</scope>
    <source>
        <strain evidence="2">cv. Punajuju</strain>
        <tissue evidence="1">Leaves</tissue>
    </source>
</reference>
<gene>
    <name evidence="1" type="ORF">L2E82_27921</name>
</gene>
<protein>
    <submittedName>
        <fullName evidence="1">Uncharacterized protein</fullName>
    </submittedName>
</protein>
<organism evidence="1 2">
    <name type="scientific">Cichorium intybus</name>
    <name type="common">Chicory</name>
    <dbReference type="NCBI Taxonomy" id="13427"/>
    <lineage>
        <taxon>Eukaryota</taxon>
        <taxon>Viridiplantae</taxon>
        <taxon>Streptophyta</taxon>
        <taxon>Embryophyta</taxon>
        <taxon>Tracheophyta</taxon>
        <taxon>Spermatophyta</taxon>
        <taxon>Magnoliopsida</taxon>
        <taxon>eudicotyledons</taxon>
        <taxon>Gunneridae</taxon>
        <taxon>Pentapetalae</taxon>
        <taxon>asterids</taxon>
        <taxon>campanulids</taxon>
        <taxon>Asterales</taxon>
        <taxon>Asteraceae</taxon>
        <taxon>Cichorioideae</taxon>
        <taxon>Cichorieae</taxon>
        <taxon>Cichoriinae</taxon>
        <taxon>Cichorium</taxon>
    </lineage>
</organism>
<reference evidence="2" key="1">
    <citation type="journal article" date="2022" name="Mol. Ecol. Resour.">
        <title>The genomes of chicory, endive, great burdock and yacon provide insights into Asteraceae palaeo-polyploidization history and plant inulin production.</title>
        <authorList>
            <person name="Fan W."/>
            <person name="Wang S."/>
            <person name="Wang H."/>
            <person name="Wang A."/>
            <person name="Jiang F."/>
            <person name="Liu H."/>
            <person name="Zhao H."/>
            <person name="Xu D."/>
            <person name="Zhang Y."/>
        </authorList>
    </citation>
    <scope>NUCLEOTIDE SEQUENCE [LARGE SCALE GENOMIC DNA]</scope>
    <source>
        <strain evidence="2">cv. Punajuju</strain>
    </source>
</reference>
<evidence type="ECO:0000313" key="1">
    <source>
        <dbReference type="EMBL" id="KAI3737906.1"/>
    </source>
</evidence>
<proteinExistence type="predicted"/>